<dbReference type="OrthoDB" id="1721884at2759"/>
<dbReference type="InterPro" id="IPR027417">
    <property type="entry name" value="P-loop_NTPase"/>
</dbReference>
<dbReference type="InterPro" id="IPR050052">
    <property type="entry name" value="ATP-dep_Clp_protease_ClpX"/>
</dbReference>
<dbReference type="CDD" id="cd19497">
    <property type="entry name" value="RecA-like_ClpX"/>
    <property type="match status" value="1"/>
</dbReference>
<dbReference type="NCBIfam" id="NF003745">
    <property type="entry name" value="PRK05342.1"/>
    <property type="match status" value="1"/>
</dbReference>
<dbReference type="AlphaFoldDB" id="A0A8B7ZD90"/>
<protein>
    <submittedName>
        <fullName evidence="8">ATP-dependent Clp protease ATP-binding subunit clpX-like, mitochondrial</fullName>
    </submittedName>
</protein>
<dbReference type="Pfam" id="PF07724">
    <property type="entry name" value="AAA_2"/>
    <property type="match status" value="1"/>
</dbReference>
<dbReference type="Gene3D" id="1.10.8.60">
    <property type="match status" value="1"/>
</dbReference>
<sequence>MPPSLRCNLTPVRRILCRGSSPAKALRGVPCIHGYSARPLTSVTPLPQSSTPSSLNVSLILSRSLASTQALNASATDGSSKGDGVGGRKSRGSSTSGSSSSGSGAGSSSDGGNGSSNQLCCPKCGDPCTHVETFVSSTRFVKCEKCHHFFVVLSETDSKKSLKETLPPKPERPPPPPPKKIFDFLNRYVVGQEEAKKVLSVAVYNHYKRIYNNIPLSSTKSQTESVESKNQAFTPRELLQIAGISSQGSALGASSLQQQQPQATQGSDSERQLRGSGLLDSQHHDLRLEKSNILLLGPTGSGKTLIAQTIARCLDVPFAICDCTTLTQAGYVGEDIESVIAKLLSDANFNVDKAQQGIIFLDEVDKIGSVPGIHQLRDVGGEGVQQGLLKMLEGTVVNVPERSSRKLRGESVPVDTTNILFVASGAFNGLDRIISRRKQEKYLGFGAPANVSEGRRAATNADLSNQSALSDTKMDNDERDALLRQVESRDMIEFGMIPEFVGRFPVNISLTSLDEAMLLRILREPRNAIVPQFEMLFKMDNCTLNITNDALSAIAKMALERKTGARGLRSIMEKILLEPMFAVPGSDIEEVTVDAEVVKGEKPAIYTRRSMDSDERQEALNY</sequence>
<dbReference type="GO" id="GO:0005759">
    <property type="term" value="C:mitochondrial matrix"/>
    <property type="evidence" value="ECO:0007669"/>
    <property type="project" value="TreeGrafter"/>
</dbReference>
<dbReference type="Pfam" id="PF10431">
    <property type="entry name" value="ClpB_D2-small"/>
    <property type="match status" value="1"/>
</dbReference>
<dbReference type="FunFam" id="1.10.8.60:FF:000002">
    <property type="entry name" value="ATP-dependent Clp protease ATP-binding subunit ClpX"/>
    <property type="match status" value="1"/>
</dbReference>
<keyword evidence="8" id="KW-0645">Protease</keyword>
<evidence type="ECO:0000259" key="6">
    <source>
        <dbReference type="PROSITE" id="PS51902"/>
    </source>
</evidence>
<dbReference type="Gene3D" id="3.40.50.300">
    <property type="entry name" value="P-loop containing nucleotide triphosphate hydrolases"/>
    <property type="match status" value="1"/>
</dbReference>
<feature type="domain" description="ClpX-type ZB" evidence="6">
    <location>
        <begin position="109"/>
        <end position="162"/>
    </location>
</feature>
<feature type="region of interest" description="Disordered" evidence="5">
    <location>
        <begin position="72"/>
        <end position="112"/>
    </location>
</feature>
<evidence type="ECO:0000313" key="8">
    <source>
        <dbReference type="RefSeq" id="XP_022102937.1"/>
    </source>
</evidence>
<dbReference type="GO" id="GO:0008270">
    <property type="term" value="F:zinc ion binding"/>
    <property type="evidence" value="ECO:0007669"/>
    <property type="project" value="InterPro"/>
</dbReference>
<dbReference type="SUPFAM" id="SSF52540">
    <property type="entry name" value="P-loop containing nucleoside triphosphate hydrolases"/>
    <property type="match status" value="1"/>
</dbReference>
<dbReference type="Pfam" id="PF26040">
    <property type="entry name" value="Zn_ribbon_CLPX_N"/>
    <property type="match status" value="1"/>
</dbReference>
<dbReference type="KEGG" id="aplc:110985849"/>
<dbReference type="GO" id="GO:0016887">
    <property type="term" value="F:ATP hydrolysis activity"/>
    <property type="evidence" value="ECO:0007669"/>
    <property type="project" value="InterPro"/>
</dbReference>
<keyword evidence="4 8" id="KW-0067">ATP-binding</keyword>
<feature type="compositionally biased region" description="Gly residues" evidence="5">
    <location>
        <begin position="103"/>
        <end position="112"/>
    </location>
</feature>
<dbReference type="InterPro" id="IPR059067">
    <property type="entry name" value="Znf_ribbon_CLPX-like"/>
</dbReference>
<organism evidence="7 8">
    <name type="scientific">Acanthaster planci</name>
    <name type="common">Crown-of-thorns starfish</name>
    <dbReference type="NCBI Taxonomy" id="133434"/>
    <lineage>
        <taxon>Eukaryota</taxon>
        <taxon>Metazoa</taxon>
        <taxon>Echinodermata</taxon>
        <taxon>Eleutherozoa</taxon>
        <taxon>Asterozoa</taxon>
        <taxon>Asteroidea</taxon>
        <taxon>Valvatacea</taxon>
        <taxon>Valvatida</taxon>
        <taxon>Acanthasteridae</taxon>
        <taxon>Acanthaster</taxon>
    </lineage>
</organism>
<dbReference type="CTD" id="10845"/>
<dbReference type="PROSITE" id="PS51902">
    <property type="entry name" value="CLPX_ZB"/>
    <property type="match status" value="1"/>
</dbReference>
<evidence type="ECO:0000256" key="4">
    <source>
        <dbReference type="ARBA" id="ARBA00022840"/>
    </source>
</evidence>
<dbReference type="PANTHER" id="PTHR48102:SF7">
    <property type="entry name" value="ATP-DEPENDENT CLP PROTEASE ATP-BINDING SUBUNIT CLPX-LIKE, MITOCHONDRIAL"/>
    <property type="match status" value="1"/>
</dbReference>
<keyword evidence="1" id="KW-0479">Metal-binding</keyword>
<keyword evidence="8" id="KW-0378">Hydrolase</keyword>
<dbReference type="GO" id="GO:0005524">
    <property type="term" value="F:ATP binding"/>
    <property type="evidence" value="ECO:0007669"/>
    <property type="project" value="UniProtKB-KW"/>
</dbReference>
<dbReference type="PANTHER" id="PTHR48102">
    <property type="entry name" value="ATP-DEPENDENT CLP PROTEASE ATP-BINDING SUBUNIT CLPX-LIKE, MITOCHONDRIAL-RELATED"/>
    <property type="match status" value="1"/>
</dbReference>
<proteinExistence type="predicted"/>
<dbReference type="GO" id="GO:0046983">
    <property type="term" value="F:protein dimerization activity"/>
    <property type="evidence" value="ECO:0007669"/>
    <property type="project" value="InterPro"/>
</dbReference>
<dbReference type="FunFam" id="3.40.50.300:FF:000378">
    <property type="entry name" value="ATP-dependent Clp protease ATP-binding subunit clpX-like, mitochondrial"/>
    <property type="match status" value="1"/>
</dbReference>
<feature type="region of interest" description="Disordered" evidence="5">
    <location>
        <begin position="160"/>
        <end position="179"/>
    </location>
</feature>
<dbReference type="InterPro" id="IPR019489">
    <property type="entry name" value="Clp_ATPase_C"/>
</dbReference>
<evidence type="ECO:0000256" key="3">
    <source>
        <dbReference type="ARBA" id="ARBA00022833"/>
    </source>
</evidence>
<dbReference type="Proteomes" id="UP000694845">
    <property type="component" value="Unplaced"/>
</dbReference>
<dbReference type="RefSeq" id="XP_022102937.1">
    <property type="nucleotide sequence ID" value="XM_022247245.1"/>
</dbReference>
<feature type="compositionally biased region" description="Low complexity" evidence="5">
    <location>
        <begin position="252"/>
        <end position="267"/>
    </location>
</feature>
<keyword evidence="7" id="KW-1185">Reference proteome</keyword>
<dbReference type="GeneID" id="110985849"/>
<dbReference type="OMA" id="HRSDFTN"/>
<accession>A0A8B7ZD90</accession>
<dbReference type="InterPro" id="IPR003959">
    <property type="entry name" value="ATPase_AAA_core"/>
</dbReference>
<reference evidence="8" key="1">
    <citation type="submission" date="2025-08" db="UniProtKB">
        <authorList>
            <consortium name="RefSeq"/>
        </authorList>
    </citation>
    <scope>IDENTIFICATION</scope>
</reference>
<feature type="region of interest" description="Disordered" evidence="5">
    <location>
        <begin position="252"/>
        <end position="275"/>
    </location>
</feature>
<evidence type="ECO:0000256" key="2">
    <source>
        <dbReference type="ARBA" id="ARBA00022741"/>
    </source>
</evidence>
<dbReference type="GO" id="GO:0008233">
    <property type="term" value="F:peptidase activity"/>
    <property type="evidence" value="ECO:0007669"/>
    <property type="project" value="UniProtKB-KW"/>
</dbReference>
<gene>
    <name evidence="8" type="primary">LOC110985849</name>
</gene>
<name>A0A8B7ZD90_ACAPL</name>
<dbReference type="SMART" id="SM01086">
    <property type="entry name" value="ClpB_D2-small"/>
    <property type="match status" value="1"/>
</dbReference>
<keyword evidence="3" id="KW-0862">Zinc</keyword>
<evidence type="ECO:0000313" key="7">
    <source>
        <dbReference type="Proteomes" id="UP000694845"/>
    </source>
</evidence>
<feature type="compositionally biased region" description="Low complexity" evidence="5">
    <location>
        <begin position="92"/>
        <end position="102"/>
    </location>
</feature>
<dbReference type="GO" id="GO:0051603">
    <property type="term" value="P:proteolysis involved in protein catabolic process"/>
    <property type="evidence" value="ECO:0007669"/>
    <property type="project" value="TreeGrafter"/>
</dbReference>
<keyword evidence="2" id="KW-0547">Nucleotide-binding</keyword>
<evidence type="ECO:0000256" key="5">
    <source>
        <dbReference type="SAM" id="MobiDB-lite"/>
    </source>
</evidence>
<dbReference type="SMART" id="SM00382">
    <property type="entry name" value="AAA"/>
    <property type="match status" value="1"/>
</dbReference>
<dbReference type="InterPro" id="IPR059188">
    <property type="entry name" value="Znf_CLPX-like"/>
</dbReference>
<evidence type="ECO:0000256" key="1">
    <source>
        <dbReference type="ARBA" id="ARBA00022723"/>
    </source>
</evidence>
<dbReference type="InterPro" id="IPR003593">
    <property type="entry name" value="AAA+_ATPase"/>
</dbReference>